<evidence type="ECO:0000256" key="6">
    <source>
        <dbReference type="ARBA" id="ARBA00022692"/>
    </source>
</evidence>
<evidence type="ECO:0000313" key="17">
    <source>
        <dbReference type="EMBL" id="KAI6650918.1"/>
    </source>
</evidence>
<keyword evidence="12 17" id="KW-0012">Acyltransferase</keyword>
<protein>
    <submittedName>
        <fullName evidence="17">Glycerol-3-phosphate acyltransferase 4</fullName>
    </submittedName>
</protein>
<evidence type="ECO:0000256" key="1">
    <source>
        <dbReference type="ARBA" id="ARBA00004370"/>
    </source>
</evidence>
<dbReference type="Proteomes" id="UP001165289">
    <property type="component" value="Unassembled WGS sequence"/>
</dbReference>
<dbReference type="GO" id="GO:0004366">
    <property type="term" value="F:glycerol-3-phosphate O-acyltransferase activity"/>
    <property type="evidence" value="ECO:0007669"/>
    <property type="project" value="TreeGrafter"/>
</dbReference>
<feature type="region of interest" description="Disordered" evidence="14">
    <location>
        <begin position="409"/>
        <end position="461"/>
    </location>
</feature>
<keyword evidence="11" id="KW-1208">Phospholipid metabolism</keyword>
<organism evidence="17 18">
    <name type="scientific">Oopsacas minuta</name>
    <dbReference type="NCBI Taxonomy" id="111878"/>
    <lineage>
        <taxon>Eukaryota</taxon>
        <taxon>Metazoa</taxon>
        <taxon>Porifera</taxon>
        <taxon>Hexactinellida</taxon>
        <taxon>Hexasterophora</taxon>
        <taxon>Lyssacinosida</taxon>
        <taxon>Leucopsacidae</taxon>
        <taxon>Oopsacas</taxon>
    </lineage>
</organism>
<keyword evidence="6 15" id="KW-0812">Transmembrane</keyword>
<evidence type="ECO:0000256" key="10">
    <source>
        <dbReference type="ARBA" id="ARBA00023209"/>
    </source>
</evidence>
<comment type="subcellular location">
    <subcellularLocation>
        <location evidence="1">Membrane</location>
    </subcellularLocation>
</comment>
<proteinExistence type="inferred from homology"/>
<feature type="transmembrane region" description="Helical" evidence="15">
    <location>
        <begin position="134"/>
        <end position="150"/>
    </location>
</feature>
<sequence>MWTTGLVSIMEFFSSVLPNFNGILSLWFRIVIYLYVIQITPYLSSWSISLYIKGLRMLFHINKDQLIVQEVKIPRVRSYNTIQADSELQDVLNLIKNGIQSIVTDDVTERFTTQPFQYWNLMSRNQVKHEQSGIGLKVLWSIGMCFRYFLLFPVRLMIGITGFLWLIASYGLLALAYDKIPQDMYLYLKNTATLITGRLFIRAFTGHLTFEAIGNRPKNGSICVANHTTPLDVMVLSFDNVYSMVGQSQGGFFGLLQWAVSIGQPISHVWFNRFELSDRLKVTQRLREHSEKPNSNPILIFPEGTCINNTAVFMFKKGSFEVGAPIYPACIKYNLAFSDPFWNSSRQGFLLYVLMLMTSWAIVCTVKYLPLSRRLPGEKSIDFANRVKNNICEKGGLVDIEWDGQVKRQQPKNWPDAIKKKMMDSMEDEGSPSMKRKSSQQSTSSLVYFSFGGQDSEEQRN</sequence>
<evidence type="ECO:0000256" key="2">
    <source>
        <dbReference type="ARBA" id="ARBA00005189"/>
    </source>
</evidence>
<comment type="pathway">
    <text evidence="13">Phospholipid metabolism.</text>
</comment>
<name>A0AAV7JQG5_9METZ</name>
<gene>
    <name evidence="17" type="ORF">LOD99_5758</name>
</gene>
<dbReference type="SMART" id="SM00563">
    <property type="entry name" value="PlsC"/>
    <property type="match status" value="1"/>
</dbReference>
<evidence type="ECO:0000256" key="12">
    <source>
        <dbReference type="ARBA" id="ARBA00023315"/>
    </source>
</evidence>
<evidence type="ECO:0000256" key="7">
    <source>
        <dbReference type="ARBA" id="ARBA00022989"/>
    </source>
</evidence>
<dbReference type="InterPro" id="IPR045252">
    <property type="entry name" value="LPCAT1-like"/>
</dbReference>
<keyword evidence="5" id="KW-0808">Transferase</keyword>
<keyword evidence="18" id="KW-1185">Reference proteome</keyword>
<comment type="caution">
    <text evidence="17">The sequence shown here is derived from an EMBL/GenBank/DDBJ whole genome shotgun (WGS) entry which is preliminary data.</text>
</comment>
<evidence type="ECO:0000259" key="16">
    <source>
        <dbReference type="SMART" id="SM00563"/>
    </source>
</evidence>
<keyword evidence="8" id="KW-0443">Lipid metabolism</keyword>
<keyword evidence="9 15" id="KW-0472">Membrane</keyword>
<dbReference type="AlphaFoldDB" id="A0AAV7JQG5"/>
<dbReference type="GO" id="GO:0016020">
    <property type="term" value="C:membrane"/>
    <property type="evidence" value="ECO:0007669"/>
    <property type="project" value="UniProtKB-SubCell"/>
</dbReference>
<evidence type="ECO:0000256" key="15">
    <source>
        <dbReference type="SAM" id="Phobius"/>
    </source>
</evidence>
<evidence type="ECO:0000256" key="14">
    <source>
        <dbReference type="SAM" id="MobiDB-lite"/>
    </source>
</evidence>
<evidence type="ECO:0000256" key="3">
    <source>
        <dbReference type="ARBA" id="ARBA00008655"/>
    </source>
</evidence>
<accession>A0AAV7JQG5</accession>
<dbReference type="Pfam" id="PF01553">
    <property type="entry name" value="Acyltransferase"/>
    <property type="match status" value="1"/>
</dbReference>
<dbReference type="GO" id="GO:0005783">
    <property type="term" value="C:endoplasmic reticulum"/>
    <property type="evidence" value="ECO:0007669"/>
    <property type="project" value="TreeGrafter"/>
</dbReference>
<evidence type="ECO:0000256" key="13">
    <source>
        <dbReference type="ARBA" id="ARBA00025707"/>
    </source>
</evidence>
<dbReference type="PANTHER" id="PTHR23063:SF2">
    <property type="entry name" value="GLYCEROL-3-PHOSPHATE ACYLTRANSFERASE 4, ISOFORM D-RELATED"/>
    <property type="match status" value="1"/>
</dbReference>
<evidence type="ECO:0000256" key="4">
    <source>
        <dbReference type="ARBA" id="ARBA00022516"/>
    </source>
</evidence>
<comment type="pathway">
    <text evidence="2">Lipid metabolism.</text>
</comment>
<dbReference type="GO" id="GO:0008654">
    <property type="term" value="P:phospholipid biosynthetic process"/>
    <property type="evidence" value="ECO:0007669"/>
    <property type="project" value="UniProtKB-KW"/>
</dbReference>
<dbReference type="EMBL" id="JAKMXF010000309">
    <property type="protein sequence ID" value="KAI6650918.1"/>
    <property type="molecule type" value="Genomic_DNA"/>
</dbReference>
<dbReference type="InterPro" id="IPR002123">
    <property type="entry name" value="Plipid/glycerol_acylTrfase"/>
</dbReference>
<feature type="transmembrane region" description="Helical" evidence="15">
    <location>
        <begin position="156"/>
        <end position="177"/>
    </location>
</feature>
<keyword evidence="4" id="KW-0444">Lipid biosynthesis</keyword>
<evidence type="ECO:0000256" key="9">
    <source>
        <dbReference type="ARBA" id="ARBA00023136"/>
    </source>
</evidence>
<feature type="transmembrane region" description="Helical" evidence="15">
    <location>
        <begin position="349"/>
        <end position="369"/>
    </location>
</feature>
<dbReference type="GO" id="GO:0019432">
    <property type="term" value="P:triglyceride biosynthetic process"/>
    <property type="evidence" value="ECO:0007669"/>
    <property type="project" value="TreeGrafter"/>
</dbReference>
<feature type="transmembrane region" description="Helical" evidence="15">
    <location>
        <begin position="26"/>
        <end position="52"/>
    </location>
</feature>
<dbReference type="PANTHER" id="PTHR23063">
    <property type="entry name" value="PHOSPHOLIPID ACYLTRANSFERASE"/>
    <property type="match status" value="1"/>
</dbReference>
<comment type="similarity">
    <text evidence="3">Belongs to the 1-acyl-sn-glycerol-3-phosphate acyltransferase family.</text>
</comment>
<reference evidence="17 18" key="1">
    <citation type="journal article" date="2023" name="BMC Biol.">
        <title>The compact genome of the sponge Oopsacas minuta (Hexactinellida) is lacking key metazoan core genes.</title>
        <authorList>
            <person name="Santini S."/>
            <person name="Schenkelaars Q."/>
            <person name="Jourda C."/>
            <person name="Duchesne M."/>
            <person name="Belahbib H."/>
            <person name="Rocher C."/>
            <person name="Selva M."/>
            <person name="Riesgo A."/>
            <person name="Vervoort M."/>
            <person name="Leys S.P."/>
            <person name="Kodjabachian L."/>
            <person name="Le Bivic A."/>
            <person name="Borchiellini C."/>
            <person name="Claverie J.M."/>
            <person name="Renard E."/>
        </authorList>
    </citation>
    <scope>NUCLEOTIDE SEQUENCE [LARGE SCALE GENOMIC DNA]</scope>
    <source>
        <strain evidence="17">SPO-2</strain>
    </source>
</reference>
<evidence type="ECO:0000256" key="11">
    <source>
        <dbReference type="ARBA" id="ARBA00023264"/>
    </source>
</evidence>
<dbReference type="CDD" id="cd07991">
    <property type="entry name" value="LPLAT_LPCAT1-like"/>
    <property type="match status" value="1"/>
</dbReference>
<evidence type="ECO:0000256" key="8">
    <source>
        <dbReference type="ARBA" id="ARBA00023098"/>
    </source>
</evidence>
<keyword evidence="7 15" id="KW-1133">Transmembrane helix</keyword>
<feature type="domain" description="Phospholipid/glycerol acyltransferase" evidence="16">
    <location>
        <begin position="221"/>
        <end position="334"/>
    </location>
</feature>
<keyword evidence="10" id="KW-0594">Phospholipid biosynthesis</keyword>
<evidence type="ECO:0000313" key="18">
    <source>
        <dbReference type="Proteomes" id="UP001165289"/>
    </source>
</evidence>
<evidence type="ECO:0000256" key="5">
    <source>
        <dbReference type="ARBA" id="ARBA00022679"/>
    </source>
</evidence>
<dbReference type="SUPFAM" id="SSF69593">
    <property type="entry name" value="Glycerol-3-phosphate (1)-acyltransferase"/>
    <property type="match status" value="1"/>
</dbReference>